<dbReference type="GO" id="GO:0005886">
    <property type="term" value="C:plasma membrane"/>
    <property type="evidence" value="ECO:0007669"/>
    <property type="project" value="UniProtKB-SubCell"/>
</dbReference>
<keyword evidence="14 21" id="KW-0472">Membrane</keyword>
<evidence type="ECO:0000256" key="8">
    <source>
        <dbReference type="ARBA" id="ARBA00022645"/>
    </source>
</evidence>
<evidence type="ECO:0000256" key="2">
    <source>
        <dbReference type="ARBA" id="ARBA00004417"/>
    </source>
</evidence>
<dbReference type="GO" id="GO:0071555">
    <property type="term" value="P:cell wall organization"/>
    <property type="evidence" value="ECO:0007669"/>
    <property type="project" value="UniProtKB-KW"/>
</dbReference>
<dbReference type="EC" id="3.4.16.4" evidence="5"/>
<dbReference type="InterPro" id="IPR018044">
    <property type="entry name" value="Peptidase_S11"/>
</dbReference>
<evidence type="ECO:0000256" key="16">
    <source>
        <dbReference type="ARBA" id="ARBA00034000"/>
    </source>
</evidence>
<evidence type="ECO:0000256" key="6">
    <source>
        <dbReference type="ARBA" id="ARBA00022475"/>
    </source>
</evidence>
<keyword evidence="21" id="KW-0812">Transmembrane</keyword>
<dbReference type="AlphaFoldDB" id="S3DG42"/>
<dbReference type="Gene3D" id="3.40.710.10">
    <property type="entry name" value="DD-peptidase/beta-lactamase superfamily"/>
    <property type="match status" value="1"/>
</dbReference>
<dbReference type="GO" id="GO:0008360">
    <property type="term" value="P:regulation of cell shape"/>
    <property type="evidence" value="ECO:0007669"/>
    <property type="project" value="UniProtKB-KW"/>
</dbReference>
<evidence type="ECO:0000256" key="9">
    <source>
        <dbReference type="ARBA" id="ARBA00022670"/>
    </source>
</evidence>
<dbReference type="FunFam" id="3.40.710.10:FF:000001">
    <property type="entry name" value="D-alanyl-D-alanine serine-type carboxypeptidase"/>
    <property type="match status" value="1"/>
</dbReference>
<proteinExistence type="inferred from homology"/>
<dbReference type="SUPFAM" id="SSF69189">
    <property type="entry name" value="Penicillin-binding protein associated domain"/>
    <property type="match status" value="1"/>
</dbReference>
<feature type="transmembrane region" description="Helical" evidence="21">
    <location>
        <begin position="12"/>
        <end position="31"/>
    </location>
</feature>
<keyword evidence="12" id="KW-0133">Cell shape</keyword>
<dbReference type="GO" id="GO:0009002">
    <property type="term" value="F:serine-type D-Ala-D-Ala carboxypeptidase activity"/>
    <property type="evidence" value="ECO:0007669"/>
    <property type="project" value="UniProtKB-EC"/>
</dbReference>
<dbReference type="UniPathway" id="UPA00219"/>
<dbReference type="PANTHER" id="PTHR21581">
    <property type="entry name" value="D-ALANYL-D-ALANINE CARBOXYPEPTIDASE"/>
    <property type="match status" value="1"/>
</dbReference>
<keyword evidence="11" id="KW-0378">Hydrolase</keyword>
<feature type="active site" description="Acyl-ester intermediate" evidence="18">
    <location>
        <position position="66"/>
    </location>
</feature>
<keyword evidence="10" id="KW-0732">Signal</keyword>
<keyword evidence="8 23" id="KW-0121">Carboxypeptidase</keyword>
<dbReference type="InterPro" id="IPR012338">
    <property type="entry name" value="Beta-lactam/transpept-like"/>
</dbReference>
<keyword evidence="15" id="KW-0961">Cell wall biogenesis/degradation</keyword>
<evidence type="ECO:0000256" key="20">
    <source>
        <dbReference type="RuleBase" id="RU004016"/>
    </source>
</evidence>
<feature type="binding site" evidence="19">
    <location>
        <position position="232"/>
    </location>
    <ligand>
        <name>substrate</name>
    </ligand>
</feature>
<dbReference type="GO" id="GO:0008658">
    <property type="term" value="F:penicillin binding"/>
    <property type="evidence" value="ECO:0007669"/>
    <property type="project" value="UniProtKB-ARBA"/>
</dbReference>
<dbReference type="InterPro" id="IPR001967">
    <property type="entry name" value="Peptidase_S11_N"/>
</dbReference>
<evidence type="ECO:0000313" key="23">
    <source>
        <dbReference type="EMBL" id="EPE37377.1"/>
    </source>
</evidence>
<dbReference type="InterPro" id="IPR015956">
    <property type="entry name" value="Peniciliin-bd_prot_C_sf"/>
</dbReference>
<comment type="function">
    <text evidence="1">Removes C-terminal D-alanyl residues from sugar-peptide cell wall precursors.</text>
</comment>
<feature type="domain" description="Peptidase S11 D-Ala-D-Ala carboxypeptidase A C-terminal" evidence="22">
    <location>
        <begin position="282"/>
        <end position="372"/>
    </location>
</feature>
<dbReference type="Gene3D" id="2.60.410.10">
    <property type="entry name" value="D-Ala-D-Ala carboxypeptidase, C-terminal domain"/>
    <property type="match status" value="1"/>
</dbReference>
<comment type="pathway">
    <text evidence="3">Cell wall biogenesis; peptidoglycan biosynthesis.</text>
</comment>
<dbReference type="PATRIC" id="fig|1236703.3.peg.692"/>
<evidence type="ECO:0000256" key="15">
    <source>
        <dbReference type="ARBA" id="ARBA00023316"/>
    </source>
</evidence>
<feature type="active site" description="Proton acceptor" evidence="18">
    <location>
        <position position="69"/>
    </location>
</feature>
<evidence type="ECO:0000313" key="24">
    <source>
        <dbReference type="Proteomes" id="UP000053688"/>
    </source>
</evidence>
<comment type="similarity">
    <text evidence="4 20">Belongs to the peptidase S11 family.</text>
</comment>
<evidence type="ECO:0000256" key="17">
    <source>
        <dbReference type="ARBA" id="ARBA00060592"/>
    </source>
</evidence>
<keyword evidence="21" id="KW-1133">Transmembrane helix</keyword>
<dbReference type="PANTHER" id="PTHR21581:SF6">
    <property type="entry name" value="TRAFFICKING PROTEIN PARTICLE COMPLEX SUBUNIT 12"/>
    <property type="match status" value="1"/>
</dbReference>
<evidence type="ECO:0000256" key="18">
    <source>
        <dbReference type="PIRSR" id="PIRSR618044-1"/>
    </source>
</evidence>
<comment type="subcellular location">
    <subcellularLocation>
        <location evidence="2">Cell inner membrane</location>
        <topology evidence="2">Peripheral membrane protein</topology>
    </subcellularLocation>
</comment>
<keyword evidence="13" id="KW-0573">Peptidoglycan synthesis</keyword>
<keyword evidence="9" id="KW-0645">Protease</keyword>
<evidence type="ECO:0000259" key="22">
    <source>
        <dbReference type="SMART" id="SM00936"/>
    </source>
</evidence>
<dbReference type="GO" id="GO:0009252">
    <property type="term" value="P:peptidoglycan biosynthetic process"/>
    <property type="evidence" value="ECO:0007669"/>
    <property type="project" value="UniProtKB-UniPathway"/>
</dbReference>
<evidence type="ECO:0000256" key="13">
    <source>
        <dbReference type="ARBA" id="ARBA00022984"/>
    </source>
</evidence>
<dbReference type="eggNOG" id="COG1686">
    <property type="taxonomic scope" value="Bacteria"/>
</dbReference>
<evidence type="ECO:0000256" key="3">
    <source>
        <dbReference type="ARBA" id="ARBA00004752"/>
    </source>
</evidence>
<comment type="pathway">
    <text evidence="17">Glycan biosynthesis.</text>
</comment>
<reference evidence="23 24" key="1">
    <citation type="journal article" date="2014" name="Environ. Microbiol.">
        <title>Genomic signatures of obligate host dependence in the luminous bacterial symbiont of a vertebrate.</title>
        <authorList>
            <person name="Hendry T.A."/>
            <person name="de Wet J.R."/>
            <person name="Dunlap P.V."/>
        </authorList>
    </citation>
    <scope>NUCLEOTIDE SEQUENCE [LARGE SCALE GENOMIC DNA]</scope>
    <source>
        <strain evidence="23 24">Akat1</strain>
    </source>
</reference>
<comment type="caution">
    <text evidence="23">The sequence shown here is derived from an EMBL/GenBank/DDBJ whole genome shotgun (WGS) entry which is preliminary data.</text>
</comment>
<evidence type="ECO:0000256" key="14">
    <source>
        <dbReference type="ARBA" id="ARBA00023136"/>
    </source>
</evidence>
<sequence length="415" mass="46289">MLIMKKITLIKSVYSISTFLFSALVTAHIIVPDAPTIAAKGYILVDHHSGKVITEKQMHTKLPPASLTKIMTSYIIGRELEQGNISKEDDVIISKNAWSKNFPNSSKMFIEVGNIVKVRDLNRGIIIQSGNDACVAIAEYISGSEDSFVDLMNAWADSLGMLNTHFSNSHGLDNSDLYSTPYDIALLSSALIQDFPEVYKIYSEKKFTYNEITQYNRNSLLWDKSLNIDGIKTAHTNNSGYSLVTSATQDKMRLIAVVMGTESNEIRKSESKKLLNYGFRFFETISPHQAGKVFVEERIWMGKDNTVSLGVDKNTYVTLPKGEAKNLKASFVLEKDLEAPIMKGEQVGILYYELNGNKIAEYPLLTLNEVQQAGLLSRLWDYVVLLFKDLFSLLENAKATASENTEKTGCCASHG</sequence>
<evidence type="ECO:0000256" key="10">
    <source>
        <dbReference type="ARBA" id="ARBA00022729"/>
    </source>
</evidence>
<evidence type="ECO:0000256" key="1">
    <source>
        <dbReference type="ARBA" id="ARBA00003217"/>
    </source>
</evidence>
<dbReference type="SMART" id="SM00936">
    <property type="entry name" value="PBP5_C"/>
    <property type="match status" value="1"/>
</dbReference>
<keyword evidence="7" id="KW-0997">Cell inner membrane</keyword>
<dbReference type="Pfam" id="PF00768">
    <property type="entry name" value="Peptidase_S11"/>
    <property type="match status" value="1"/>
</dbReference>
<dbReference type="InterPro" id="IPR012907">
    <property type="entry name" value="Peptidase_S11_C"/>
</dbReference>
<dbReference type="STRING" id="28176.CF66_0121"/>
<dbReference type="GO" id="GO:0006508">
    <property type="term" value="P:proteolysis"/>
    <property type="evidence" value="ECO:0007669"/>
    <property type="project" value="UniProtKB-KW"/>
</dbReference>
<dbReference type="Pfam" id="PF07943">
    <property type="entry name" value="PBP5_C"/>
    <property type="match status" value="1"/>
</dbReference>
<dbReference type="EMBL" id="AMSD01000002">
    <property type="protein sequence ID" value="EPE37377.1"/>
    <property type="molecule type" value="Genomic_DNA"/>
</dbReference>
<keyword evidence="24" id="KW-1185">Reference proteome</keyword>
<dbReference type="Proteomes" id="UP000053688">
    <property type="component" value="Unassembled WGS sequence"/>
</dbReference>
<keyword evidence="6" id="KW-1003">Cell membrane</keyword>
<evidence type="ECO:0000256" key="19">
    <source>
        <dbReference type="PIRSR" id="PIRSR618044-2"/>
    </source>
</evidence>
<accession>S3DG42</accession>
<evidence type="ECO:0000256" key="7">
    <source>
        <dbReference type="ARBA" id="ARBA00022519"/>
    </source>
</evidence>
<comment type="catalytic activity">
    <reaction evidence="16">
        <text>Preferential cleavage: (Ac)2-L-Lys-D-Ala-|-D-Ala. Also transpeptidation of peptidyl-alanyl moieties that are N-acyl substituents of D-alanine.</text>
        <dbReference type="EC" id="3.4.16.4"/>
    </reaction>
</comment>
<dbReference type="InterPro" id="IPR037167">
    <property type="entry name" value="Peptidase_S11_C_sf"/>
</dbReference>
<evidence type="ECO:0000256" key="5">
    <source>
        <dbReference type="ARBA" id="ARBA00012448"/>
    </source>
</evidence>
<gene>
    <name evidence="23" type="ORF">O1U_0677</name>
</gene>
<evidence type="ECO:0000256" key="12">
    <source>
        <dbReference type="ARBA" id="ARBA00022960"/>
    </source>
</evidence>
<name>S3DG42_9GAMM</name>
<protein>
    <recommendedName>
        <fullName evidence="5">serine-type D-Ala-D-Ala carboxypeptidase</fullName>
        <ecNumber evidence="5">3.4.16.4</ecNumber>
    </recommendedName>
</protein>
<dbReference type="PRINTS" id="PR00725">
    <property type="entry name" value="DADACBPTASE1"/>
</dbReference>
<evidence type="ECO:0000256" key="21">
    <source>
        <dbReference type="SAM" id="Phobius"/>
    </source>
</evidence>
<evidence type="ECO:0000256" key="11">
    <source>
        <dbReference type="ARBA" id="ARBA00022801"/>
    </source>
</evidence>
<evidence type="ECO:0000256" key="4">
    <source>
        <dbReference type="ARBA" id="ARBA00007164"/>
    </source>
</evidence>
<feature type="active site" evidence="18">
    <location>
        <position position="129"/>
    </location>
</feature>
<dbReference type="SUPFAM" id="SSF56601">
    <property type="entry name" value="beta-lactamase/transpeptidase-like"/>
    <property type="match status" value="1"/>
</dbReference>
<organism evidence="23 24">
    <name type="scientific">Candidatus Photodesmus katoptron Akat1</name>
    <dbReference type="NCBI Taxonomy" id="1236703"/>
    <lineage>
        <taxon>Bacteria</taxon>
        <taxon>Pseudomonadati</taxon>
        <taxon>Pseudomonadota</taxon>
        <taxon>Gammaproteobacteria</taxon>
        <taxon>Vibrionales</taxon>
        <taxon>Vibrionaceae</taxon>
        <taxon>Candidatus Photodesmus</taxon>
    </lineage>
</organism>